<dbReference type="EC" id="5.1.3.3" evidence="4 8"/>
<dbReference type="Pfam" id="PF01263">
    <property type="entry name" value="Aldose_epim"/>
    <property type="match status" value="1"/>
</dbReference>
<comment type="caution">
    <text evidence="11">The sequence shown here is derived from an EMBL/GenBank/DDBJ whole genome shotgun (WGS) entry which is preliminary data.</text>
</comment>
<dbReference type="NCBIfam" id="NF008277">
    <property type="entry name" value="PRK11055.1"/>
    <property type="match status" value="1"/>
</dbReference>
<proteinExistence type="inferred from homology"/>
<evidence type="ECO:0000313" key="11">
    <source>
        <dbReference type="EMBL" id="KGL39839.1"/>
    </source>
</evidence>
<evidence type="ECO:0000256" key="2">
    <source>
        <dbReference type="ARBA" id="ARBA00005028"/>
    </source>
</evidence>
<evidence type="ECO:0000256" key="3">
    <source>
        <dbReference type="ARBA" id="ARBA00006206"/>
    </source>
</evidence>
<evidence type="ECO:0000256" key="5">
    <source>
        <dbReference type="ARBA" id="ARBA00014165"/>
    </source>
</evidence>
<sequence length="342" mass="38334">MALVRLPLFERRISLKVYQLENTNGISMRFMNYGATVIAIETPDSRGEMDNIILSLPTPHDYTKEKTYLGATIGRVAGRIRVGEWTFPLEKNEGDNHCHGGTIGFESRFWDGEPFQEETRVGVRFTYHSPAFENGYPGNLTATVCHSLDHENNWRTTYTATTDATTLFNPTNHVYFNLAGSKENTIHNHTLTIQSDAYLPLTAENLPTGEIKNVQNTPFDLRTATPLQAVLASNHRDIQQSQGLNHPFILNNQQHSAATLTHPDTGRQISIITTAPAVIAYTGNHFNQDFTLSTGQKVTKYAGIALETQQLPDAIHHPNFGNIILQPDQPFYSETTYQFSLK</sequence>
<gene>
    <name evidence="11" type="ORF">EP57_12315</name>
</gene>
<dbReference type="GO" id="GO:0005737">
    <property type="term" value="C:cytoplasm"/>
    <property type="evidence" value="ECO:0007669"/>
    <property type="project" value="TreeGrafter"/>
</dbReference>
<dbReference type="eggNOG" id="COG2017">
    <property type="taxonomic scope" value="Bacteria"/>
</dbReference>
<dbReference type="SUPFAM" id="SSF74650">
    <property type="entry name" value="Galactose mutarotase-like"/>
    <property type="match status" value="1"/>
</dbReference>
<evidence type="ECO:0000313" key="12">
    <source>
        <dbReference type="Proteomes" id="UP000029844"/>
    </source>
</evidence>
<dbReference type="Gene3D" id="2.70.98.10">
    <property type="match status" value="1"/>
</dbReference>
<evidence type="ECO:0000256" key="8">
    <source>
        <dbReference type="PIRNR" id="PIRNR005096"/>
    </source>
</evidence>
<dbReference type="GO" id="GO:0033499">
    <property type="term" value="P:galactose catabolic process via UDP-galactose, Leloir pathway"/>
    <property type="evidence" value="ECO:0007669"/>
    <property type="project" value="TreeGrafter"/>
</dbReference>
<dbReference type="EMBL" id="JNFA01000025">
    <property type="protein sequence ID" value="KGL39839.1"/>
    <property type="molecule type" value="Genomic_DNA"/>
</dbReference>
<dbReference type="GO" id="GO:0004034">
    <property type="term" value="F:aldose 1-epimerase activity"/>
    <property type="evidence" value="ECO:0007669"/>
    <property type="project" value="UniProtKB-EC"/>
</dbReference>
<dbReference type="UniPathway" id="UPA00242"/>
<evidence type="ECO:0000256" key="1">
    <source>
        <dbReference type="ARBA" id="ARBA00001614"/>
    </source>
</evidence>
<dbReference type="InterPro" id="IPR014718">
    <property type="entry name" value="GH-type_carb-bd"/>
</dbReference>
<keyword evidence="12" id="KW-1185">Reference proteome</keyword>
<dbReference type="STRING" id="1552123.EP57_12315"/>
<dbReference type="InterPro" id="IPR018052">
    <property type="entry name" value="Ald1_epimerase_CS"/>
</dbReference>
<evidence type="ECO:0000256" key="6">
    <source>
        <dbReference type="ARBA" id="ARBA00023235"/>
    </source>
</evidence>
<evidence type="ECO:0000256" key="7">
    <source>
        <dbReference type="ARBA" id="ARBA00023277"/>
    </source>
</evidence>
<dbReference type="AlphaFoldDB" id="A0A099W1R8"/>
<feature type="binding site" evidence="10">
    <location>
        <begin position="173"/>
        <end position="175"/>
    </location>
    <ligand>
        <name>beta-D-galactose</name>
        <dbReference type="ChEBI" id="CHEBI:27667"/>
    </ligand>
</feature>
<dbReference type="InterPro" id="IPR011013">
    <property type="entry name" value="Gal_mutarotase_sf_dom"/>
</dbReference>
<dbReference type="GO" id="GO:0006006">
    <property type="term" value="P:glucose metabolic process"/>
    <property type="evidence" value="ECO:0007669"/>
    <property type="project" value="TreeGrafter"/>
</dbReference>
<protein>
    <recommendedName>
        <fullName evidence="5 8">Aldose 1-epimerase</fullName>
        <ecNumber evidence="4 8">5.1.3.3</ecNumber>
    </recommendedName>
</protein>
<dbReference type="PIRSF" id="PIRSF005096">
    <property type="entry name" value="GALM"/>
    <property type="match status" value="1"/>
</dbReference>
<feature type="active site" description="Proton donor" evidence="9">
    <location>
        <position position="173"/>
    </location>
</feature>
<name>A0A099W1R8_9LIST</name>
<dbReference type="InterPro" id="IPR047215">
    <property type="entry name" value="Galactose_mutarotase-like"/>
</dbReference>
<dbReference type="GO" id="GO:0030246">
    <property type="term" value="F:carbohydrate binding"/>
    <property type="evidence" value="ECO:0007669"/>
    <property type="project" value="InterPro"/>
</dbReference>
<reference evidence="11 12" key="1">
    <citation type="submission" date="2014-05" db="EMBL/GenBank/DDBJ databases">
        <title>Novel Listeriaceae from food processing environments.</title>
        <authorList>
            <person name="den Bakker H.C."/>
        </authorList>
    </citation>
    <scope>NUCLEOTIDE SEQUENCE [LARGE SCALE GENOMIC DNA]</scope>
    <source>
        <strain evidence="11 12">FSL A5-0281</strain>
    </source>
</reference>
<evidence type="ECO:0000256" key="10">
    <source>
        <dbReference type="PIRSR" id="PIRSR005096-3"/>
    </source>
</evidence>
<comment type="pathway">
    <text evidence="2 8">Carbohydrate metabolism; hexose metabolism.</text>
</comment>
<organism evidence="11 12">
    <name type="scientific">Listeria booriae</name>
    <dbReference type="NCBI Taxonomy" id="1552123"/>
    <lineage>
        <taxon>Bacteria</taxon>
        <taxon>Bacillati</taxon>
        <taxon>Bacillota</taxon>
        <taxon>Bacilli</taxon>
        <taxon>Bacillales</taxon>
        <taxon>Listeriaceae</taxon>
        <taxon>Listeria</taxon>
    </lineage>
</organism>
<accession>A0A099W1R8</accession>
<dbReference type="InterPro" id="IPR008183">
    <property type="entry name" value="Aldose_1/G6P_1-epimerase"/>
</dbReference>
<comment type="similarity">
    <text evidence="3 8">Belongs to the aldose epimerase family.</text>
</comment>
<dbReference type="Proteomes" id="UP000029844">
    <property type="component" value="Unassembled WGS sequence"/>
</dbReference>
<keyword evidence="7 8" id="KW-0119">Carbohydrate metabolism</keyword>
<evidence type="ECO:0000256" key="9">
    <source>
        <dbReference type="PIRSR" id="PIRSR005096-1"/>
    </source>
</evidence>
<dbReference type="InterPro" id="IPR015443">
    <property type="entry name" value="Aldose_1-epimerase"/>
</dbReference>
<dbReference type="PROSITE" id="PS00545">
    <property type="entry name" value="ALDOSE_1_EPIMERASE"/>
    <property type="match status" value="1"/>
</dbReference>
<dbReference type="PANTHER" id="PTHR10091">
    <property type="entry name" value="ALDOSE-1-EPIMERASE"/>
    <property type="match status" value="1"/>
</dbReference>
<comment type="catalytic activity">
    <reaction evidence="1 8">
        <text>alpha-D-glucose = beta-D-glucose</text>
        <dbReference type="Rhea" id="RHEA:10264"/>
        <dbReference type="ChEBI" id="CHEBI:15903"/>
        <dbReference type="ChEBI" id="CHEBI:17925"/>
        <dbReference type="EC" id="5.1.3.3"/>
    </reaction>
</comment>
<evidence type="ECO:0000256" key="4">
    <source>
        <dbReference type="ARBA" id="ARBA00013185"/>
    </source>
</evidence>
<feature type="active site" description="Proton acceptor" evidence="9">
    <location>
        <position position="307"/>
    </location>
</feature>
<dbReference type="PANTHER" id="PTHR10091:SF0">
    <property type="entry name" value="GALACTOSE MUTAROTASE"/>
    <property type="match status" value="1"/>
</dbReference>
<dbReference type="CDD" id="cd09019">
    <property type="entry name" value="galactose_mutarotase_like"/>
    <property type="match status" value="1"/>
</dbReference>
<keyword evidence="6 8" id="KW-0413">Isomerase</keyword>